<sequence>MHLKPMENLTFLDYRNLAEAAEHFDPGPWTTHYDMYPKAEPEDPEVQVRGMAEVIRNEGSYKDDSELHGLPDEVLIMMWAFKTSPGVEVMQQ</sequence>
<dbReference type="AlphaFoldDB" id="A0A9W9CKN8"/>
<comment type="caution">
    <text evidence="1">The sequence shown here is derived from an EMBL/GenBank/DDBJ whole genome shotgun (WGS) entry which is preliminary data.</text>
</comment>
<dbReference type="OrthoDB" id="445357at2759"/>
<accession>A0A9W9CKN8</accession>
<evidence type="ECO:0000313" key="2">
    <source>
        <dbReference type="Proteomes" id="UP001140560"/>
    </source>
</evidence>
<gene>
    <name evidence="1" type="ORF">N0V83_007708</name>
</gene>
<protein>
    <submittedName>
        <fullName evidence="1">Uncharacterized protein</fullName>
    </submittedName>
</protein>
<dbReference type="EMBL" id="JAPEUY010000013">
    <property type="protein sequence ID" value="KAJ4367178.1"/>
    <property type="molecule type" value="Genomic_DNA"/>
</dbReference>
<proteinExistence type="predicted"/>
<reference evidence="1" key="1">
    <citation type="submission" date="2022-10" db="EMBL/GenBank/DDBJ databases">
        <title>Tapping the CABI collections for fungal endophytes: first genome assemblies for Collariella, Neodidymelliopsis, Ascochyta clinopodiicola, Didymella pomorum, Didymosphaeria variabile, Neocosmospora piperis and Neocucurbitaria cava.</title>
        <authorList>
            <person name="Hill R."/>
        </authorList>
    </citation>
    <scope>NUCLEOTIDE SEQUENCE</scope>
    <source>
        <strain evidence="1">IMI 356814</strain>
    </source>
</reference>
<evidence type="ECO:0000313" key="1">
    <source>
        <dbReference type="EMBL" id="KAJ4367178.1"/>
    </source>
</evidence>
<organism evidence="1 2">
    <name type="scientific">Neocucurbitaria cava</name>
    <dbReference type="NCBI Taxonomy" id="798079"/>
    <lineage>
        <taxon>Eukaryota</taxon>
        <taxon>Fungi</taxon>
        <taxon>Dikarya</taxon>
        <taxon>Ascomycota</taxon>
        <taxon>Pezizomycotina</taxon>
        <taxon>Dothideomycetes</taxon>
        <taxon>Pleosporomycetidae</taxon>
        <taxon>Pleosporales</taxon>
        <taxon>Pleosporineae</taxon>
        <taxon>Cucurbitariaceae</taxon>
        <taxon>Neocucurbitaria</taxon>
    </lineage>
</organism>
<name>A0A9W9CKN8_9PLEO</name>
<keyword evidence="2" id="KW-1185">Reference proteome</keyword>
<dbReference type="Proteomes" id="UP001140560">
    <property type="component" value="Unassembled WGS sequence"/>
</dbReference>